<keyword evidence="2" id="KW-1133">Transmembrane helix</keyword>
<feature type="region of interest" description="Disordered" evidence="1">
    <location>
        <begin position="105"/>
        <end position="124"/>
    </location>
</feature>
<feature type="region of interest" description="Disordered" evidence="1">
    <location>
        <begin position="605"/>
        <end position="791"/>
    </location>
</feature>
<dbReference type="Proteomes" id="UP000198287">
    <property type="component" value="Unassembled WGS sequence"/>
</dbReference>
<proteinExistence type="predicted"/>
<keyword evidence="4" id="KW-1185">Reference proteome</keyword>
<feature type="region of interest" description="Disordered" evidence="1">
    <location>
        <begin position="158"/>
        <end position="184"/>
    </location>
</feature>
<feature type="compositionally biased region" description="Basic and acidic residues" evidence="1">
    <location>
        <begin position="704"/>
        <end position="718"/>
    </location>
</feature>
<keyword evidence="2" id="KW-0812">Transmembrane</keyword>
<comment type="caution">
    <text evidence="3">The sequence shown here is derived from an EMBL/GenBank/DDBJ whole genome shotgun (WGS) entry which is preliminary data.</text>
</comment>
<feature type="transmembrane region" description="Helical" evidence="2">
    <location>
        <begin position="266"/>
        <end position="288"/>
    </location>
</feature>
<protein>
    <submittedName>
        <fullName evidence="3">Uncharacterized protein</fullName>
    </submittedName>
</protein>
<feature type="region of interest" description="Disordered" evidence="1">
    <location>
        <begin position="1"/>
        <end position="57"/>
    </location>
</feature>
<evidence type="ECO:0000256" key="1">
    <source>
        <dbReference type="SAM" id="MobiDB-lite"/>
    </source>
</evidence>
<feature type="compositionally biased region" description="Basic residues" evidence="1">
    <location>
        <begin position="670"/>
        <end position="681"/>
    </location>
</feature>
<evidence type="ECO:0000256" key="2">
    <source>
        <dbReference type="SAM" id="Phobius"/>
    </source>
</evidence>
<sequence length="845" mass="95928">MSTTPPTGGGGGESEDNSSSVNNISSLVAERGTGSGTTGAMEEEFDESSIEALNWSEADEEELQLQQVTRKRHGAKNRSPVVKKVVLCGDGSIEGELAAAAASLLDQSTTTDMSTSSSPTVRMLSSSLLQSIASSSPESAVGANKSKKEVIESWASEVNDAADRGEMEIEAEEQGDDEDEDDDDDIKMMDVTMNESTVNVTLRKRKTKNKPKIIDDEVMTASMAATTESGSGDPLSNAPVLDDGPIWNKGPKQYRFTENRRINQKLTFCVLIAVVLAVGLGLGNLVAYNECETEYKSQQKSAVVDPPLAQNDDVKVKDEVKVEVKDEVKEVIPEEVKHVKPDIETDREQYTAQMQTLSKIVQTLDSLQRKIDNFENHTRRMGGVVVMKDNNDHQEDDDQAFAPPPPTRLPLRKNFDDEEEGGHLVDEVMHPFPSEEEEEEAKKWEEAEEEDFVLDLIDGIEETVDYLTRQDELKHLERLEKRMRREDIHPSELFTDKREKSPEELDSIRTIEASLTVFKTAHEAFIHRERDELREQKILGLAEERRPEDYSEAEKTALKSKYDTFMEEYPFKAEIDVEKERLKFLPKNSDNHGDRLDDDIDSFFKQYNTQSDDEGDDDTLLDFQSWMAPTEEQETDEVKVPEEVVTPDEKVDLNITPAPPKEPEPELKKVAKKGKKSKKSSRRDSESSEFGSGNGNRRHKKKRASGESKDKKSDENKDKKKRRSRSKSPPPPHNNNNNKRTGYNVNFDLDSDDDDDHKRRKYNHHKSSSGEENGGNLYHDTAQQKKEDDVNWLLERTKVRAEMRDDEVNKGHLNNKKAKNNWQLERDRVRRSVRSKNEKIKSFNY</sequence>
<feature type="region of interest" description="Disordered" evidence="1">
    <location>
        <begin position="805"/>
        <end position="845"/>
    </location>
</feature>
<feature type="compositionally biased region" description="Acidic residues" evidence="1">
    <location>
        <begin position="168"/>
        <end position="184"/>
    </location>
</feature>
<evidence type="ECO:0000313" key="4">
    <source>
        <dbReference type="Proteomes" id="UP000198287"/>
    </source>
</evidence>
<gene>
    <name evidence="3" type="ORF">Fcan01_08952</name>
</gene>
<feature type="compositionally biased region" description="Low complexity" evidence="1">
    <location>
        <begin position="17"/>
        <end position="26"/>
    </location>
</feature>
<feature type="compositionally biased region" description="Basic and acidic residues" evidence="1">
    <location>
        <begin position="824"/>
        <end position="845"/>
    </location>
</feature>
<feature type="compositionally biased region" description="Basic residues" evidence="1">
    <location>
        <begin position="758"/>
        <end position="767"/>
    </location>
</feature>
<feature type="compositionally biased region" description="Basic and acidic residues" evidence="1">
    <location>
        <begin position="782"/>
        <end position="791"/>
    </location>
</feature>
<dbReference type="EMBL" id="LNIX01000004">
    <property type="protein sequence ID" value="OXA56645.1"/>
    <property type="molecule type" value="Genomic_DNA"/>
</dbReference>
<feature type="compositionally biased region" description="Basic and acidic residues" evidence="1">
    <location>
        <begin position="636"/>
        <end position="652"/>
    </location>
</feature>
<feature type="compositionally biased region" description="Acidic residues" evidence="1">
    <location>
        <begin position="611"/>
        <end position="620"/>
    </location>
</feature>
<organism evidence="3 4">
    <name type="scientific">Folsomia candida</name>
    <name type="common">Springtail</name>
    <dbReference type="NCBI Taxonomy" id="158441"/>
    <lineage>
        <taxon>Eukaryota</taxon>
        <taxon>Metazoa</taxon>
        <taxon>Ecdysozoa</taxon>
        <taxon>Arthropoda</taxon>
        <taxon>Hexapoda</taxon>
        <taxon>Collembola</taxon>
        <taxon>Entomobryomorpha</taxon>
        <taxon>Isotomoidea</taxon>
        <taxon>Isotomidae</taxon>
        <taxon>Proisotominae</taxon>
        <taxon>Folsomia</taxon>
    </lineage>
</organism>
<dbReference type="AlphaFoldDB" id="A0A226EGB3"/>
<accession>A0A226EGB3</accession>
<keyword evidence="2" id="KW-0472">Membrane</keyword>
<feature type="region of interest" description="Disordered" evidence="1">
    <location>
        <begin position="390"/>
        <end position="409"/>
    </location>
</feature>
<reference evidence="3 4" key="1">
    <citation type="submission" date="2015-12" db="EMBL/GenBank/DDBJ databases">
        <title>The genome of Folsomia candida.</title>
        <authorList>
            <person name="Faddeeva A."/>
            <person name="Derks M.F."/>
            <person name="Anvar Y."/>
            <person name="Smit S."/>
            <person name="Van Straalen N."/>
            <person name="Roelofs D."/>
        </authorList>
    </citation>
    <scope>NUCLEOTIDE SEQUENCE [LARGE SCALE GENOMIC DNA]</scope>
    <source>
        <strain evidence="3 4">VU population</strain>
        <tissue evidence="3">Whole body</tissue>
    </source>
</reference>
<name>A0A226EGB3_FOLCA</name>
<dbReference type="OrthoDB" id="10685871at2759"/>
<evidence type="ECO:0000313" key="3">
    <source>
        <dbReference type="EMBL" id="OXA56645.1"/>
    </source>
</evidence>